<evidence type="ECO:0000256" key="3">
    <source>
        <dbReference type="ARBA" id="ARBA00004496"/>
    </source>
</evidence>
<dbReference type="GO" id="GO:0006417">
    <property type="term" value="P:regulation of translation"/>
    <property type="evidence" value="ECO:0007669"/>
    <property type="project" value="UniProtKB-KW"/>
</dbReference>
<evidence type="ECO:0000313" key="19">
    <source>
        <dbReference type="EMBL" id="CUS10059.1"/>
    </source>
</evidence>
<evidence type="ECO:0000256" key="16">
    <source>
        <dbReference type="ARBA" id="ARBA00023163"/>
    </source>
</evidence>
<feature type="region of interest" description="Disordered" evidence="18">
    <location>
        <begin position="422"/>
        <end position="473"/>
    </location>
</feature>
<dbReference type="GO" id="GO:0005634">
    <property type="term" value="C:nucleus"/>
    <property type="evidence" value="ECO:0007669"/>
    <property type="project" value="UniProtKB-SubCell"/>
</dbReference>
<keyword evidence="17" id="KW-0539">Nucleus</keyword>
<evidence type="ECO:0000256" key="4">
    <source>
        <dbReference type="ARBA" id="ARBA00008372"/>
    </source>
</evidence>
<evidence type="ECO:0000256" key="13">
    <source>
        <dbReference type="ARBA" id="ARBA00022884"/>
    </source>
</evidence>
<organism evidence="19 20">
    <name type="scientific">Tuber aestivum</name>
    <name type="common">summer truffle</name>
    <dbReference type="NCBI Taxonomy" id="59557"/>
    <lineage>
        <taxon>Eukaryota</taxon>
        <taxon>Fungi</taxon>
        <taxon>Dikarya</taxon>
        <taxon>Ascomycota</taxon>
        <taxon>Pezizomycotina</taxon>
        <taxon>Pezizomycetes</taxon>
        <taxon>Pezizales</taxon>
        <taxon>Tuberaceae</taxon>
        <taxon>Tuber</taxon>
    </lineage>
</organism>
<dbReference type="InterPro" id="IPR036397">
    <property type="entry name" value="RNaseH_sf"/>
</dbReference>
<keyword evidence="8" id="KW-0540">Nuclease</keyword>
<keyword evidence="9" id="KW-0479">Metal-binding</keyword>
<evidence type="ECO:0000256" key="17">
    <source>
        <dbReference type="ARBA" id="ARBA00023242"/>
    </source>
</evidence>
<dbReference type="EC" id="3.1.13.4" evidence="5"/>
<dbReference type="InterPro" id="IPR039637">
    <property type="entry name" value="CNOT7/CNOT8/Pop2"/>
</dbReference>
<dbReference type="InterPro" id="IPR006941">
    <property type="entry name" value="RNase_CAF1"/>
</dbReference>
<evidence type="ECO:0000256" key="11">
    <source>
        <dbReference type="ARBA" id="ARBA00022839"/>
    </source>
</evidence>
<evidence type="ECO:0000256" key="1">
    <source>
        <dbReference type="ARBA" id="ARBA00001663"/>
    </source>
</evidence>
<evidence type="ECO:0000256" key="8">
    <source>
        <dbReference type="ARBA" id="ARBA00022722"/>
    </source>
</evidence>
<name>A0A292PR81_9PEZI</name>
<dbReference type="Proteomes" id="UP001412239">
    <property type="component" value="Unassembled WGS sequence"/>
</dbReference>
<comment type="subcellular location">
    <subcellularLocation>
        <location evidence="3">Cytoplasm</location>
    </subcellularLocation>
    <subcellularLocation>
        <location evidence="2">Nucleus</location>
    </subcellularLocation>
</comment>
<keyword evidence="20" id="KW-1185">Reference proteome</keyword>
<evidence type="ECO:0000256" key="6">
    <source>
        <dbReference type="ARBA" id="ARBA00022490"/>
    </source>
</evidence>
<keyword evidence="12" id="KW-0810">Translation regulation</keyword>
<dbReference type="GO" id="GO:0030014">
    <property type="term" value="C:CCR4-NOT complex"/>
    <property type="evidence" value="ECO:0007669"/>
    <property type="project" value="InterPro"/>
</dbReference>
<sequence>MPPTRSNLYTPTLHGPPQQFAPQQQGGHPMGAGGGGGGHVGHNPLLGGDRFGQPPHLLFNSAQQQTAAAVVRAQQQQQQQHQQQQAQAAHIQQQQQTIIGLIGRSSGGVSAAGLGGVGGRAGVGVGPSGGMAIDVRGPVTTPPERSMIRDVWAQDLDKEMAVLRDLVETYQYVAMDTEFPGIVARPIGNFKSKADYHYQTLRCNVDMLKIIQLGITLADENGNLAKIDGSVCTWQFNFKFSLNDDMYAQESIDLLTKSGIDFSKHAEHGIDVYQFGNLLISSGLVMYDDVKWISFHSGYDFGYLVKIMSCLPLPKEESEFRNLLSKYFPALYDIKFLMKSCRTLKGGLQDIAEEMGVSRVGPQHQAGSDSLLTGNIFFEMREKFFEGKIDDAKYLGQVWGLNGAGISPPNINGVGTVVYNNGVPVPSTPTTDRNGQSTGTPGDTTPSQQQQQQNGQPGTPSQYNLQYGKMGGM</sequence>
<evidence type="ECO:0000256" key="9">
    <source>
        <dbReference type="ARBA" id="ARBA00022723"/>
    </source>
</evidence>
<dbReference type="SUPFAM" id="SSF53098">
    <property type="entry name" value="Ribonuclease H-like"/>
    <property type="match status" value="1"/>
</dbReference>
<feature type="compositionally biased region" description="Polar residues" evidence="18">
    <location>
        <begin position="1"/>
        <end position="10"/>
    </location>
</feature>
<dbReference type="GO" id="GO:0046872">
    <property type="term" value="F:metal ion binding"/>
    <property type="evidence" value="ECO:0007669"/>
    <property type="project" value="UniProtKB-KW"/>
</dbReference>
<evidence type="ECO:0000256" key="18">
    <source>
        <dbReference type="SAM" id="MobiDB-lite"/>
    </source>
</evidence>
<keyword evidence="10" id="KW-0378">Hydrolase</keyword>
<keyword evidence="7" id="KW-0678">Repressor</keyword>
<evidence type="ECO:0000256" key="7">
    <source>
        <dbReference type="ARBA" id="ARBA00022491"/>
    </source>
</evidence>
<dbReference type="AlphaFoldDB" id="A0A292PR81"/>
<dbReference type="InterPro" id="IPR012337">
    <property type="entry name" value="RNaseH-like_sf"/>
</dbReference>
<keyword evidence="14" id="KW-0805">Transcription regulation</keyword>
<keyword evidence="11" id="KW-0269">Exonuclease</keyword>
<reference evidence="19" key="1">
    <citation type="submission" date="2015-10" db="EMBL/GenBank/DDBJ databases">
        <authorList>
            <person name="Regsiter A."/>
            <person name="william w."/>
        </authorList>
    </citation>
    <scope>NUCLEOTIDE SEQUENCE</scope>
    <source>
        <strain evidence="19">Montdore</strain>
    </source>
</reference>
<dbReference type="GO" id="GO:0003723">
    <property type="term" value="F:RNA binding"/>
    <property type="evidence" value="ECO:0007669"/>
    <property type="project" value="UniProtKB-KW"/>
</dbReference>
<feature type="region of interest" description="Disordered" evidence="18">
    <location>
        <begin position="1"/>
        <end position="56"/>
    </location>
</feature>
<keyword evidence="15" id="KW-0943">RNA-mediated gene silencing</keyword>
<accession>A0A292PR81</accession>
<feature type="compositionally biased region" description="Low complexity" evidence="18">
    <location>
        <begin position="15"/>
        <end position="27"/>
    </location>
</feature>
<dbReference type="GO" id="GO:0005737">
    <property type="term" value="C:cytoplasm"/>
    <property type="evidence" value="ECO:0007669"/>
    <property type="project" value="UniProtKB-SubCell"/>
</dbReference>
<evidence type="ECO:0000256" key="15">
    <source>
        <dbReference type="ARBA" id="ARBA00023158"/>
    </source>
</evidence>
<evidence type="ECO:0000256" key="10">
    <source>
        <dbReference type="ARBA" id="ARBA00022801"/>
    </source>
</evidence>
<evidence type="ECO:0000256" key="12">
    <source>
        <dbReference type="ARBA" id="ARBA00022845"/>
    </source>
</evidence>
<keyword evidence="6" id="KW-0963">Cytoplasm</keyword>
<evidence type="ECO:0000313" key="20">
    <source>
        <dbReference type="Proteomes" id="UP001412239"/>
    </source>
</evidence>
<comment type="similarity">
    <text evidence="4">Belongs to the CAF1 family.</text>
</comment>
<evidence type="ECO:0000256" key="5">
    <source>
        <dbReference type="ARBA" id="ARBA00012161"/>
    </source>
</evidence>
<dbReference type="GO" id="GO:0031047">
    <property type="term" value="P:regulatory ncRNA-mediated gene silencing"/>
    <property type="evidence" value="ECO:0007669"/>
    <property type="project" value="UniProtKB-KW"/>
</dbReference>
<feature type="compositionally biased region" description="Low complexity" evidence="18">
    <location>
        <begin position="435"/>
        <end position="462"/>
    </location>
</feature>
<evidence type="ECO:0000256" key="2">
    <source>
        <dbReference type="ARBA" id="ARBA00004123"/>
    </source>
</evidence>
<dbReference type="GO" id="GO:0004535">
    <property type="term" value="F:poly(A)-specific ribonuclease activity"/>
    <property type="evidence" value="ECO:0007669"/>
    <property type="project" value="UniProtKB-EC"/>
</dbReference>
<protein>
    <recommendedName>
        <fullName evidence="5">poly(A)-specific ribonuclease</fullName>
        <ecNumber evidence="5">3.1.13.4</ecNumber>
    </recommendedName>
</protein>
<proteinExistence type="inferred from homology"/>
<dbReference type="PANTHER" id="PTHR10797">
    <property type="entry name" value="CCR4-NOT TRANSCRIPTION COMPLEX SUBUNIT"/>
    <property type="match status" value="1"/>
</dbReference>
<comment type="catalytic activity">
    <reaction evidence="1">
        <text>Exonucleolytic cleavage of poly(A) to 5'-AMP.</text>
        <dbReference type="EC" id="3.1.13.4"/>
    </reaction>
</comment>
<dbReference type="FunFam" id="3.30.420.10:FF:000005">
    <property type="entry name" value="CCR4-NOT transcription complex subunit 7"/>
    <property type="match status" value="1"/>
</dbReference>
<keyword evidence="13" id="KW-0694">RNA-binding</keyword>
<dbReference type="Gene3D" id="3.30.420.10">
    <property type="entry name" value="Ribonuclease H-like superfamily/Ribonuclease H"/>
    <property type="match status" value="1"/>
</dbReference>
<keyword evidence="16" id="KW-0804">Transcription</keyword>
<gene>
    <name evidence="19" type="ORF">GSTUAT00005824001</name>
</gene>
<dbReference type="Pfam" id="PF04857">
    <property type="entry name" value="CAF1"/>
    <property type="match status" value="2"/>
</dbReference>
<dbReference type="EMBL" id="LN891058">
    <property type="protein sequence ID" value="CUS10059.1"/>
    <property type="molecule type" value="Genomic_DNA"/>
</dbReference>
<evidence type="ECO:0000256" key="14">
    <source>
        <dbReference type="ARBA" id="ARBA00023015"/>
    </source>
</evidence>
<feature type="compositionally biased region" description="Gly residues" evidence="18">
    <location>
        <begin position="28"/>
        <end position="40"/>
    </location>
</feature>